<dbReference type="STRING" id="1075417.SAMN05421823_101392"/>
<sequence>MFNTLPRTQVSAGAVEAPYVPDLRQFHQRMQADNVILAYRGDLSSNIISCILQLAEVRFSEMKVETLLRKRLLNVLIESLQNVFHHADCEGPSRKYGDSVLIISRILKRYFVFTGNYIVKEKSTQLSARLDKINLMSKEELRLNYRSILANKDFSRTRNRNGAGIGILDIARRSGNKIQYEIQPIDAEYDFFSMEVCIDA</sequence>
<organism evidence="1 2">
    <name type="scientific">Catalinimonas alkaloidigena</name>
    <dbReference type="NCBI Taxonomy" id="1075417"/>
    <lineage>
        <taxon>Bacteria</taxon>
        <taxon>Pseudomonadati</taxon>
        <taxon>Bacteroidota</taxon>
        <taxon>Cytophagia</taxon>
        <taxon>Cytophagales</taxon>
        <taxon>Catalimonadaceae</taxon>
        <taxon>Catalinimonas</taxon>
    </lineage>
</organism>
<evidence type="ECO:0000313" key="2">
    <source>
        <dbReference type="Proteomes" id="UP000198510"/>
    </source>
</evidence>
<dbReference type="Proteomes" id="UP000198510">
    <property type="component" value="Unassembled WGS sequence"/>
</dbReference>
<evidence type="ECO:0000313" key="1">
    <source>
        <dbReference type="EMBL" id="SDJ90871.1"/>
    </source>
</evidence>
<reference evidence="1 2" key="1">
    <citation type="submission" date="2016-10" db="EMBL/GenBank/DDBJ databases">
        <authorList>
            <person name="de Groot N.N."/>
        </authorList>
    </citation>
    <scope>NUCLEOTIDE SEQUENCE [LARGE SCALE GENOMIC DNA]</scope>
    <source>
        <strain evidence="1 2">DSM 25186</strain>
    </source>
</reference>
<keyword evidence="2" id="KW-1185">Reference proteome</keyword>
<gene>
    <name evidence="1" type="ORF">SAMN05421823_101392</name>
</gene>
<dbReference type="AlphaFoldDB" id="A0A1G8XJW1"/>
<name>A0A1G8XJW1_9BACT</name>
<accession>A0A1G8XJW1</accession>
<dbReference type="EMBL" id="FNFO01000001">
    <property type="protein sequence ID" value="SDJ90871.1"/>
    <property type="molecule type" value="Genomic_DNA"/>
</dbReference>
<dbReference type="InterPro" id="IPR046239">
    <property type="entry name" value="DUF6272"/>
</dbReference>
<dbReference type="RefSeq" id="WP_089678376.1">
    <property type="nucleotide sequence ID" value="NZ_FNFO01000001.1"/>
</dbReference>
<dbReference type="Pfam" id="PF19788">
    <property type="entry name" value="DUF6272"/>
    <property type="match status" value="1"/>
</dbReference>
<dbReference type="OrthoDB" id="1117715at2"/>
<dbReference type="NCBIfam" id="NF038262">
    <property type="entry name" value="SiaB_fam_kinase"/>
    <property type="match status" value="1"/>
</dbReference>
<protein>
    <submittedName>
        <fullName evidence="1">Uncharacterized protein</fullName>
    </submittedName>
</protein>
<proteinExistence type="predicted"/>